<dbReference type="AlphaFoldDB" id="A0AA38T4H7"/>
<sequence>MFFTQIFQINKKSFLEIIVYLKMALSGKLIGNVEITSGGKILHDLLRHKPEDLSSICPTKVHGCDLLSGERGAVGSTIMWHYTHDGKRKTATEIIEAIDETNHTIVLKVIGGEVVEEIYTSFKLTFHVEPTQNGKQLATWTFEFERPNVSVPYPTSIMDYLCGLIKDMDDHATTK</sequence>
<feature type="domain" description="Bet v I/Major latex protein" evidence="1">
    <location>
        <begin position="24"/>
        <end position="175"/>
    </location>
</feature>
<comment type="caution">
    <text evidence="2">The sequence shown here is derived from an EMBL/GenBank/DDBJ whole genome shotgun (WGS) entry which is preliminary data.</text>
</comment>
<dbReference type="Pfam" id="PF00407">
    <property type="entry name" value="Bet_v_1"/>
    <property type="match status" value="1"/>
</dbReference>
<protein>
    <recommendedName>
        <fullName evidence="1">Bet v I/Major latex protein domain-containing protein</fullName>
    </recommendedName>
</protein>
<dbReference type="Proteomes" id="UP001172457">
    <property type="component" value="Chromosome 4"/>
</dbReference>
<dbReference type="InterPro" id="IPR000916">
    <property type="entry name" value="Bet_v_I/MLP"/>
</dbReference>
<dbReference type="CDD" id="cd07816">
    <property type="entry name" value="Bet_v1-like"/>
    <property type="match status" value="1"/>
</dbReference>
<evidence type="ECO:0000313" key="3">
    <source>
        <dbReference type="Proteomes" id="UP001172457"/>
    </source>
</evidence>
<dbReference type="GO" id="GO:0006952">
    <property type="term" value="P:defense response"/>
    <property type="evidence" value="ECO:0007669"/>
    <property type="project" value="InterPro"/>
</dbReference>
<dbReference type="PANTHER" id="PTHR31907">
    <property type="entry name" value="MLP-LIKE PROTEIN 423"/>
    <property type="match status" value="1"/>
</dbReference>
<evidence type="ECO:0000313" key="2">
    <source>
        <dbReference type="EMBL" id="KAJ9554235.1"/>
    </source>
</evidence>
<dbReference type="Gene3D" id="3.30.530.20">
    <property type="match status" value="1"/>
</dbReference>
<dbReference type="EMBL" id="JARYMX010000004">
    <property type="protein sequence ID" value="KAJ9554235.1"/>
    <property type="molecule type" value="Genomic_DNA"/>
</dbReference>
<dbReference type="InterPro" id="IPR051761">
    <property type="entry name" value="MLP-like_ligand-binding"/>
</dbReference>
<organism evidence="2 3">
    <name type="scientific">Centaurea solstitialis</name>
    <name type="common">yellow star-thistle</name>
    <dbReference type="NCBI Taxonomy" id="347529"/>
    <lineage>
        <taxon>Eukaryota</taxon>
        <taxon>Viridiplantae</taxon>
        <taxon>Streptophyta</taxon>
        <taxon>Embryophyta</taxon>
        <taxon>Tracheophyta</taxon>
        <taxon>Spermatophyta</taxon>
        <taxon>Magnoliopsida</taxon>
        <taxon>eudicotyledons</taxon>
        <taxon>Gunneridae</taxon>
        <taxon>Pentapetalae</taxon>
        <taxon>asterids</taxon>
        <taxon>campanulids</taxon>
        <taxon>Asterales</taxon>
        <taxon>Asteraceae</taxon>
        <taxon>Carduoideae</taxon>
        <taxon>Cardueae</taxon>
        <taxon>Centaureinae</taxon>
        <taxon>Centaurea</taxon>
    </lineage>
</organism>
<gene>
    <name evidence="2" type="ORF">OSB04_018280</name>
</gene>
<proteinExistence type="predicted"/>
<accession>A0AA38T4H7</accession>
<keyword evidence="3" id="KW-1185">Reference proteome</keyword>
<dbReference type="SUPFAM" id="SSF55961">
    <property type="entry name" value="Bet v1-like"/>
    <property type="match status" value="1"/>
</dbReference>
<dbReference type="InterPro" id="IPR023393">
    <property type="entry name" value="START-like_dom_sf"/>
</dbReference>
<reference evidence="2" key="1">
    <citation type="submission" date="2023-03" db="EMBL/GenBank/DDBJ databases">
        <title>Chromosome-scale reference genome and RAD-based genetic map of yellow starthistle (Centaurea solstitialis) reveal putative structural variation and QTLs associated with invader traits.</title>
        <authorList>
            <person name="Reatini B."/>
            <person name="Cang F.A."/>
            <person name="Jiang Q."/>
            <person name="Mckibben M.T.W."/>
            <person name="Barker M.S."/>
            <person name="Rieseberg L.H."/>
            <person name="Dlugosch K.M."/>
        </authorList>
    </citation>
    <scope>NUCLEOTIDE SEQUENCE</scope>
    <source>
        <strain evidence="2">CAN-66</strain>
        <tissue evidence="2">Leaf</tissue>
    </source>
</reference>
<name>A0AA38T4H7_9ASTR</name>
<dbReference type="SMART" id="SM01037">
    <property type="entry name" value="Bet_v_1"/>
    <property type="match status" value="1"/>
</dbReference>
<evidence type="ECO:0000259" key="1">
    <source>
        <dbReference type="SMART" id="SM01037"/>
    </source>
</evidence>